<evidence type="ECO:0008006" key="4">
    <source>
        <dbReference type="Google" id="ProtNLM"/>
    </source>
</evidence>
<dbReference type="PROSITE" id="PS51257">
    <property type="entry name" value="PROKAR_LIPOPROTEIN"/>
    <property type="match status" value="1"/>
</dbReference>
<keyword evidence="1" id="KW-0812">Transmembrane</keyword>
<keyword evidence="1" id="KW-1133">Transmembrane helix</keyword>
<gene>
    <name evidence="2" type="ORF">HALO32_00726</name>
</gene>
<proteinExistence type="predicted"/>
<name>A0A5K1I3Y5_9GAMM</name>
<dbReference type="AlphaFoldDB" id="A0A5K1I3Y5"/>
<reference evidence="2 3" key="1">
    <citation type="submission" date="2019-09" db="EMBL/GenBank/DDBJ databases">
        <authorList>
            <person name="Criscuolo A."/>
        </authorList>
    </citation>
    <scope>NUCLEOTIDE SEQUENCE [LARGE SCALE GENOMIC DNA]</scope>
    <source>
        <strain evidence="3">3(2)</strain>
    </source>
</reference>
<feature type="transmembrane region" description="Helical" evidence="1">
    <location>
        <begin position="59"/>
        <end position="80"/>
    </location>
</feature>
<feature type="transmembrane region" description="Helical" evidence="1">
    <location>
        <begin position="23"/>
        <end position="47"/>
    </location>
</feature>
<dbReference type="InterPro" id="IPR021306">
    <property type="entry name" value="DUF2878"/>
</dbReference>
<feature type="transmembrane region" description="Helical" evidence="1">
    <location>
        <begin position="86"/>
        <end position="107"/>
    </location>
</feature>
<evidence type="ECO:0000256" key="1">
    <source>
        <dbReference type="SAM" id="Phobius"/>
    </source>
</evidence>
<feature type="transmembrane region" description="Helical" evidence="1">
    <location>
        <begin position="147"/>
        <end position="168"/>
    </location>
</feature>
<dbReference type="EMBL" id="CABVOU010000021">
    <property type="protein sequence ID" value="VVZ94670.1"/>
    <property type="molecule type" value="Genomic_DNA"/>
</dbReference>
<sequence length="178" mass="19172">MIAMANRTDSPVKMLVNLAAFQVGWFACVLGGSIVGLLVTAVILTLHLTCLARPGEWRWLVGFAALGLVVDGSLALAGGFGFTEGILAFGVLPTWLWLLWPLFATLVHHSLSWLWQYRWLAVLGGATSGPLSYYGGARLAGVELAPWLLPAEALAWALICLALSRRLGSSLVLTRETR</sequence>
<dbReference type="Proteomes" id="UP000326725">
    <property type="component" value="Unassembled WGS sequence"/>
</dbReference>
<evidence type="ECO:0000313" key="3">
    <source>
        <dbReference type="Proteomes" id="UP000326725"/>
    </source>
</evidence>
<protein>
    <recommendedName>
        <fullName evidence="4">DUF2878 domain-containing protein</fullName>
    </recommendedName>
</protein>
<accession>A0A5K1I3Y5</accession>
<dbReference type="Pfam" id="PF11086">
    <property type="entry name" value="DUF2878"/>
    <property type="match status" value="1"/>
</dbReference>
<keyword evidence="1" id="KW-0472">Membrane</keyword>
<evidence type="ECO:0000313" key="2">
    <source>
        <dbReference type="EMBL" id="VVZ94670.1"/>
    </source>
</evidence>
<organism evidence="2 3">
    <name type="scientific">Halomonas lysinitropha</name>
    <dbReference type="NCBI Taxonomy" id="2607506"/>
    <lineage>
        <taxon>Bacteria</taxon>
        <taxon>Pseudomonadati</taxon>
        <taxon>Pseudomonadota</taxon>
        <taxon>Gammaproteobacteria</taxon>
        <taxon>Oceanospirillales</taxon>
        <taxon>Halomonadaceae</taxon>
        <taxon>Halomonas</taxon>
    </lineage>
</organism>
<keyword evidence="3" id="KW-1185">Reference proteome</keyword>